<dbReference type="NCBIfam" id="TIGR03057">
    <property type="entry name" value="xxxLxxG_by_4"/>
    <property type="match status" value="1"/>
</dbReference>
<feature type="domain" description="ABC-2 type transporter transmembrane" evidence="6">
    <location>
        <begin position="478"/>
        <end position="693"/>
    </location>
</feature>
<dbReference type="InterPro" id="IPR051328">
    <property type="entry name" value="T7SS_ABC-Transporter"/>
</dbReference>
<dbReference type="OrthoDB" id="9811483at2"/>
<proteinExistence type="predicted"/>
<evidence type="ECO:0000256" key="5">
    <source>
        <dbReference type="SAM" id="Phobius"/>
    </source>
</evidence>
<keyword evidence="4 5" id="KW-0472">Membrane</keyword>
<evidence type="ECO:0000256" key="2">
    <source>
        <dbReference type="ARBA" id="ARBA00022692"/>
    </source>
</evidence>
<dbReference type="InterPro" id="IPR017500">
    <property type="entry name" value="Phage_infect_YhgE_N"/>
</dbReference>
<dbReference type="AlphaFoldDB" id="A0A1H4AJF5"/>
<protein>
    <submittedName>
        <fullName evidence="7">Putative membrane protein</fullName>
    </submittedName>
</protein>
<organism evidence="7 8">
    <name type="scientific">Bowdeniella nasicola</name>
    <dbReference type="NCBI Taxonomy" id="208480"/>
    <lineage>
        <taxon>Bacteria</taxon>
        <taxon>Bacillati</taxon>
        <taxon>Actinomycetota</taxon>
        <taxon>Actinomycetes</taxon>
        <taxon>Actinomycetales</taxon>
        <taxon>Actinomycetaceae</taxon>
        <taxon>Bowdeniella</taxon>
    </lineage>
</organism>
<feature type="transmembrane region" description="Helical" evidence="5">
    <location>
        <begin position="589"/>
        <end position="609"/>
    </location>
</feature>
<reference evidence="8" key="1">
    <citation type="submission" date="2016-10" db="EMBL/GenBank/DDBJ databases">
        <authorList>
            <person name="Varghese N."/>
            <person name="Submissions S."/>
        </authorList>
    </citation>
    <scope>NUCLEOTIDE SEQUENCE [LARGE SCALE GENOMIC DNA]</scope>
    <source>
        <strain evidence="8">KPR-1</strain>
    </source>
</reference>
<feature type="transmembrane region" description="Helical" evidence="5">
    <location>
        <begin position="673"/>
        <end position="695"/>
    </location>
</feature>
<dbReference type="GO" id="GO:0016020">
    <property type="term" value="C:membrane"/>
    <property type="evidence" value="ECO:0007669"/>
    <property type="project" value="UniProtKB-SubCell"/>
</dbReference>
<keyword evidence="3 5" id="KW-1133">Transmembrane helix</keyword>
<dbReference type="NCBIfam" id="TIGR03061">
    <property type="entry name" value="pip_yhgE_Nterm"/>
    <property type="match status" value="1"/>
</dbReference>
<dbReference type="PANTHER" id="PTHR43077">
    <property type="entry name" value="TRANSPORT PERMEASE YVFS-RELATED"/>
    <property type="match status" value="1"/>
</dbReference>
<dbReference type="NCBIfam" id="TIGR03062">
    <property type="entry name" value="pip_yhgE_Cterm"/>
    <property type="match status" value="1"/>
</dbReference>
<dbReference type="EMBL" id="FNQV01000008">
    <property type="protein sequence ID" value="SEA36086.1"/>
    <property type="molecule type" value="Genomic_DNA"/>
</dbReference>
<dbReference type="RefSeq" id="WP_092564190.1">
    <property type="nucleotide sequence ID" value="NZ_FNQV01000008.1"/>
</dbReference>
<evidence type="ECO:0000313" key="8">
    <source>
        <dbReference type="Proteomes" id="UP000199288"/>
    </source>
</evidence>
<dbReference type="Pfam" id="PF12698">
    <property type="entry name" value="ABC2_membrane_3"/>
    <property type="match status" value="2"/>
</dbReference>
<feature type="transmembrane region" description="Helical" evidence="5">
    <location>
        <begin position="618"/>
        <end position="636"/>
    </location>
</feature>
<evidence type="ECO:0000256" key="1">
    <source>
        <dbReference type="ARBA" id="ARBA00004141"/>
    </source>
</evidence>
<feature type="transmembrane region" description="Helical" evidence="5">
    <location>
        <begin position="21"/>
        <end position="40"/>
    </location>
</feature>
<dbReference type="GO" id="GO:0140359">
    <property type="term" value="F:ABC-type transporter activity"/>
    <property type="evidence" value="ECO:0007669"/>
    <property type="project" value="InterPro"/>
</dbReference>
<dbReference type="Gene3D" id="3.40.1710.10">
    <property type="entry name" value="abc type-2 transporter like domain"/>
    <property type="match status" value="1"/>
</dbReference>
<name>A0A1H4AJF5_9ACTO</name>
<evidence type="ECO:0000256" key="4">
    <source>
        <dbReference type="ARBA" id="ARBA00023136"/>
    </source>
</evidence>
<evidence type="ECO:0000256" key="3">
    <source>
        <dbReference type="ARBA" id="ARBA00022989"/>
    </source>
</evidence>
<evidence type="ECO:0000313" key="7">
    <source>
        <dbReference type="EMBL" id="SEA36086.1"/>
    </source>
</evidence>
<gene>
    <name evidence="7" type="ORF">SAMN02910418_01416</name>
</gene>
<comment type="subcellular location">
    <subcellularLocation>
        <location evidence="1">Membrane</location>
        <topology evidence="1">Multi-pass membrane protein</topology>
    </subcellularLocation>
</comment>
<feature type="transmembrane region" description="Helical" evidence="5">
    <location>
        <begin position="558"/>
        <end position="583"/>
    </location>
</feature>
<dbReference type="PANTHER" id="PTHR43077:SF5">
    <property type="entry name" value="PHAGE INFECTION PROTEIN"/>
    <property type="match status" value="1"/>
</dbReference>
<keyword evidence="2 5" id="KW-0812">Transmembrane</keyword>
<dbReference type="Proteomes" id="UP000199288">
    <property type="component" value="Unassembled WGS sequence"/>
</dbReference>
<dbReference type="InterPro" id="IPR023908">
    <property type="entry name" value="xxxLxxG_rpt"/>
</dbReference>
<accession>A0A1H4AJF5</accession>
<keyword evidence="8" id="KW-1185">Reference proteome</keyword>
<feature type="transmembrane region" description="Helical" evidence="5">
    <location>
        <begin position="517"/>
        <end position="537"/>
    </location>
</feature>
<sequence>MTHLSRYLTYEFRRFKGLSRLALIFILLIPLLYGGIYLHANWDLYAHIDNIKVAVVNKDKPATFNDKTISAGKEFEAALRSNPVFDWQFLGTDQTRAEEGLTAGEYFMVVTVPENFSSNLVSAGAFDPKRATITLHRDDANGFIIGTLTGKADDTLSKTLDSTVSAAYFNALFTNLDTIKSGMQAAADGSAQLDSGLSQVKNGVHQLNEAVTDIDTGSMQSEIDRLNSGLSALDSAATGVSDAGRSFRAAGRELAGVGPTVNLGASNIKNSLAPIKNYFDTTLPDLQDKAVSLANIDIDLLTGADGGLIANSHKHLSASRDLVVKLRQNPALAEDPDFIASIEREIAASLESQSTVTTKLAGHAKLSADLSVGLDPALLASSANALNAASSTLTDSAAALDRAGKNLNEGLDAIDGTSAEVNSALSDVRSASSAFLSKAPQLVSGVLQLSDALGRLDTAVPQLSDGAHELATKLADGVQQLPDLSEDERTNLATIMSSPVDVEQVVTHDAQTYGRGLAPMFFSIALWIAAVSTFLVVRTISGRALSSRARPARLAFFGFGPVGAIALMGGLIMGLGVWALLGLDPVHPILYLLLIAVTSLSFMALGYWIRLLLGSPQTALFLVLLILQLPASGGTFPPQMLGPFYQFIAKISPMKYSVDAFRVAISGGAMSTYWFSLGILAAILAGSLVITWYLVKKRQIFRMRDLHPPMVTSTSTADYAFSVRPR</sequence>
<dbReference type="InterPro" id="IPR017501">
    <property type="entry name" value="Phage_infect_YhgE_C"/>
</dbReference>
<evidence type="ECO:0000259" key="6">
    <source>
        <dbReference type="Pfam" id="PF12698"/>
    </source>
</evidence>
<dbReference type="InterPro" id="IPR013525">
    <property type="entry name" value="ABC2_TM"/>
</dbReference>
<feature type="domain" description="ABC-2 type transporter transmembrane" evidence="6">
    <location>
        <begin position="23"/>
        <end position="185"/>
    </location>
</feature>